<keyword evidence="6" id="KW-0808">Transferase</keyword>
<dbReference type="SUPFAM" id="SSF56112">
    <property type="entry name" value="Protein kinase-like (PK-like)"/>
    <property type="match status" value="1"/>
</dbReference>
<dbReference type="InterPro" id="IPR056802">
    <property type="entry name" value="ATR-like_M-HEAT"/>
</dbReference>
<dbReference type="SMART" id="SM00146">
    <property type="entry name" value="PI3Kc"/>
    <property type="match status" value="1"/>
</dbReference>
<evidence type="ECO:0000256" key="3">
    <source>
        <dbReference type="ARBA" id="ARBA00011370"/>
    </source>
</evidence>
<evidence type="ECO:0000256" key="7">
    <source>
        <dbReference type="ARBA" id="ARBA00022741"/>
    </source>
</evidence>
<dbReference type="PANTHER" id="PTHR11139:SF125">
    <property type="entry name" value="SERINE_THREONINE-PROTEIN KINASE MEC1"/>
    <property type="match status" value="1"/>
</dbReference>
<organism evidence="18 19">
    <name type="scientific">Parascedosporium putredinis</name>
    <dbReference type="NCBI Taxonomy" id="1442378"/>
    <lineage>
        <taxon>Eukaryota</taxon>
        <taxon>Fungi</taxon>
        <taxon>Dikarya</taxon>
        <taxon>Ascomycota</taxon>
        <taxon>Pezizomycotina</taxon>
        <taxon>Sordariomycetes</taxon>
        <taxon>Hypocreomycetidae</taxon>
        <taxon>Microascales</taxon>
        <taxon>Microascaceae</taxon>
        <taxon>Parascedosporium</taxon>
    </lineage>
</organism>
<dbReference type="Pfam" id="PF02259">
    <property type="entry name" value="FAT"/>
    <property type="match status" value="1"/>
</dbReference>
<evidence type="ECO:0000259" key="17">
    <source>
        <dbReference type="PROSITE" id="PS51190"/>
    </source>
</evidence>
<comment type="subcellular location">
    <subcellularLocation>
        <location evidence="1">Nucleus</location>
    </subcellularLocation>
</comment>
<dbReference type="EMBL" id="CALLCH030000001">
    <property type="protein sequence ID" value="CAI4211035.1"/>
    <property type="molecule type" value="Genomic_DNA"/>
</dbReference>
<keyword evidence="9" id="KW-0418">Kinase</keyword>
<keyword evidence="12" id="KW-0539">Nucleus</keyword>
<comment type="similarity">
    <text evidence="2">Belongs to the PI3/PI4-kinase family. ATM subfamily.</text>
</comment>
<evidence type="ECO:0000256" key="11">
    <source>
        <dbReference type="ARBA" id="ARBA00023204"/>
    </source>
</evidence>
<evidence type="ECO:0000313" key="18">
    <source>
        <dbReference type="EMBL" id="CAI4211035.1"/>
    </source>
</evidence>
<feature type="domain" description="PI3K/PI4K catalytic" evidence="15">
    <location>
        <begin position="1826"/>
        <end position="1924"/>
    </location>
</feature>
<dbReference type="Gene3D" id="1.10.1070.11">
    <property type="entry name" value="Phosphatidylinositol 3-/4-kinase, catalytic domain"/>
    <property type="match status" value="1"/>
</dbReference>
<gene>
    <name evidence="18" type="ORF">PPNO1_LOCUS831</name>
</gene>
<dbReference type="GO" id="GO:0000077">
    <property type="term" value="P:DNA damage checkpoint signaling"/>
    <property type="evidence" value="ECO:0007669"/>
    <property type="project" value="TreeGrafter"/>
</dbReference>
<dbReference type="EC" id="2.7.11.1" evidence="4"/>
<dbReference type="GO" id="GO:0005524">
    <property type="term" value="F:ATP binding"/>
    <property type="evidence" value="ECO:0007669"/>
    <property type="project" value="UniProtKB-KW"/>
</dbReference>
<keyword evidence="5" id="KW-0723">Serine/threonine-protein kinase</keyword>
<accession>A0A9P1GVG8</accession>
<dbReference type="GO" id="GO:0004674">
    <property type="term" value="F:protein serine/threonine kinase activity"/>
    <property type="evidence" value="ECO:0007669"/>
    <property type="project" value="UniProtKB-KW"/>
</dbReference>
<feature type="domain" description="FAT" evidence="16">
    <location>
        <begin position="1025"/>
        <end position="1561"/>
    </location>
</feature>
<dbReference type="Proteomes" id="UP000838763">
    <property type="component" value="Unassembled WGS sequence"/>
</dbReference>
<evidence type="ECO:0000256" key="1">
    <source>
        <dbReference type="ARBA" id="ARBA00004123"/>
    </source>
</evidence>
<dbReference type="InterPro" id="IPR003151">
    <property type="entry name" value="PIK-rel_kinase_FAT"/>
</dbReference>
<dbReference type="GO" id="GO:0005634">
    <property type="term" value="C:nucleus"/>
    <property type="evidence" value="ECO:0007669"/>
    <property type="project" value="UniProtKB-SubCell"/>
</dbReference>
<dbReference type="Pfam" id="PF25030">
    <property type="entry name" value="M-HEAT_ATR"/>
    <property type="match status" value="1"/>
</dbReference>
<keyword evidence="19" id="KW-1185">Reference proteome</keyword>
<evidence type="ECO:0000256" key="6">
    <source>
        <dbReference type="ARBA" id="ARBA00022679"/>
    </source>
</evidence>
<dbReference type="OrthoDB" id="381190at2759"/>
<evidence type="ECO:0000256" key="12">
    <source>
        <dbReference type="ARBA" id="ARBA00023242"/>
    </source>
</evidence>
<evidence type="ECO:0000256" key="4">
    <source>
        <dbReference type="ARBA" id="ARBA00012513"/>
    </source>
</evidence>
<evidence type="ECO:0000259" key="15">
    <source>
        <dbReference type="PROSITE" id="PS50290"/>
    </source>
</evidence>
<dbReference type="InterPro" id="IPR000403">
    <property type="entry name" value="PI3/4_kinase_cat_dom"/>
</dbReference>
<dbReference type="InterPro" id="IPR011009">
    <property type="entry name" value="Kinase-like_dom_sf"/>
</dbReference>
<evidence type="ECO:0000256" key="8">
    <source>
        <dbReference type="ARBA" id="ARBA00022763"/>
    </source>
</evidence>
<feature type="domain" description="PI3K/PI4K catalytic" evidence="15">
    <location>
        <begin position="1675"/>
        <end position="1820"/>
    </location>
</feature>
<proteinExistence type="inferred from homology"/>
<dbReference type="PROSITE" id="PS50290">
    <property type="entry name" value="PI3_4_KINASE_3"/>
    <property type="match status" value="2"/>
</dbReference>
<dbReference type="InterPro" id="IPR012993">
    <property type="entry name" value="UME"/>
</dbReference>
<dbReference type="InterPro" id="IPR003152">
    <property type="entry name" value="FATC_dom"/>
</dbReference>
<sequence length="1953" mass="219212">MTSTPHGNLPSAASHVARRDDAQPPSTLAAQLVENISTSTSTKSSRSSENAELKKLFTTIEHIKNNPNLLQTPEDRTSHNHMLIYVYFRAVLDALRPDDPFLDKDRMRAEASKAIHFFQLAVLETPQVLTCTASEGQYLSRGGEPLWTWAFPKVFRLLGHPQYLELSEPVGTLFSSIFKVVAANGQLAAIAPSLILYLREIVKDILDTLNKCAGGPSARNTSVSIELPSQRVFKHVDPDTSESESPSASLRRRVTYKLTNPFQCLRQAFILLSILSGPLVRETRLAGFSEHGPWLLDSLHALCNAQVQWNPPIEVAIVPLVQIAMLFAHRDTSRGNTESILQGKACIVLSFLIAELATRPAELLGDSEASKDARSCARPDLFQDGELRNQVESLCLNYEDSNGATAPPEKKRRKVTDGDAVLNLLLEQISHIVGPMTEERGLGDIILLQNRAAAEHGVFVLLQFQGKLKTAPEIWGLSNAPVVGPVASDQELNLTLLKLVEYLGSENEVFMALAFQELSSIASARGLTTLKLFEPFWRGLAHFVVKDVISRPQTSTLMADLLGISVNELLVLVHRRALPWLVLQGKNDVVERIAKARKDKELQLTIVDSGNFGQILALLLIQPVEDISGFVMAKLTGITSYFEATEIQSLLRSDLVPIALELFKLAAEGNEARKSAARNALTQIAPIVGIAGEPRARKGNVVGRFLQPHVLGLMTRLTDVINIAAFGRPATMEQRLCIQAMEEMIRTCKAHVRVARPQVSRQLPLFKPPVLLHSGVVMLALEELVSYLKANQDYLQTSAIGENPDPVLKTVVRALLDCASQYNGINLDIARLCTECIGLVGCIDSNRVEAPREQKSIVVLDNFENDDDRRHFDTSSLKYPIFCPGKSYVAWVVSFVQDLLRRPQNANASLVFEPLTRVTRLKDPSVPEFLLPYVVSHIIVSEDTPRQLREDVVTELATILHYEVPAGATADERQDMKLFYEALFRILDYLRRWVHARQARTKNTPKDDPAIHRIREFLDRTPSQMLAQRALDCEQYSRALFYLEYHMQEGKLIGDEHSKMMERLQDIYAHIDEPDGLEGLSAQMQSLDINQQVLGHRKAGRWTAAQTWYEIRLASEPNNSDVQHDLLTCLKQTGQHDVLLNYAEGMHLQAGAQTKILPFAVEASWATSRWESLSKYLDLAKSSEAAYADFDVAIGEVFRDFHLGRTDNLLPAINGIRERIAASMGFTETASLQSCHDIMLRCHILTDLELILSHQGQSQLGDELDNRPTLSILRRRLDVLGAYVEDKQYLLSIQRAAMELRRPTYSDLDISSLWMSSARLARKSNSTHQSYNAVLHASKLGDRSSAIENAKLLWKEGHHRKAIQVLGGAIENNELVTQEEMDSIPASRAIDCPQRLLKARGELLLAKWLDSTGAHHAAALREKYQKPPLTHTPWEKGHYYLGKHYKKLLEWQKTLNPDDQSDVYVTGELARVLIENYFRKQSVSRELYRRRMEQLNKLHSSLDKWRARLPAYIFYTALPQIVARIAHPNKDAFTRLADIIVKVVEAHPRQALWSLFGVMTTRQKSDRQIRGQEILRRLKANTTKVDSTKFSLRDIIRKGEKLAEQLLLACHNGDFQSNRTVKASIVRDLGFNHGCTPCPLVVPTEAGLTATLPTVTDSLKTHEAFSGDVVTIDSFLDEVLVLGSLAKPRRLTARGSDGKLYPLLIKPKDDLRTDQRLMEFNSMINRALKRDAESSKRQLYVRTYAGRAPRALCSAQHFPDYNVIRNMMREAASSAKKVSIFTDGVLGMFPPVLHLWFSNQFPDPSAWFSARIRYTRSCAGTTFAQPERVPFRLTHNMVAAMGVYGYEGPFRQCSELTLSILRQHEETLMTILEAFIYDPTLDLQKEKKPARRGDGGVKFYPQGVVDSIKRKVRGLMRDQSIPLGVEGQVDELIKQATDPMNLAAMYIGWCPFL</sequence>
<dbReference type="PROSITE" id="PS51190">
    <property type="entry name" value="FATC"/>
    <property type="match status" value="1"/>
</dbReference>
<comment type="subunit">
    <text evidence="3">Associates with DNA double-strand breaks.</text>
</comment>
<dbReference type="Gene3D" id="3.30.1010.10">
    <property type="entry name" value="Phosphatidylinositol 3-kinase Catalytic Subunit, Chain A, domain 4"/>
    <property type="match status" value="1"/>
</dbReference>
<reference evidence="18" key="1">
    <citation type="submission" date="2022-11" db="EMBL/GenBank/DDBJ databases">
        <authorList>
            <person name="Scott C."/>
            <person name="Bruce N."/>
        </authorList>
    </citation>
    <scope>NUCLEOTIDE SEQUENCE</scope>
</reference>
<dbReference type="PANTHER" id="PTHR11139">
    <property type="entry name" value="ATAXIA TELANGIECTASIA MUTATED ATM -RELATED"/>
    <property type="match status" value="1"/>
</dbReference>
<evidence type="ECO:0000256" key="2">
    <source>
        <dbReference type="ARBA" id="ARBA00010769"/>
    </source>
</evidence>
<evidence type="ECO:0000256" key="13">
    <source>
        <dbReference type="ARBA" id="ARBA00025079"/>
    </source>
</evidence>
<keyword evidence="8" id="KW-0227">DNA damage</keyword>
<evidence type="ECO:0000313" key="19">
    <source>
        <dbReference type="Proteomes" id="UP000838763"/>
    </source>
</evidence>
<evidence type="ECO:0000256" key="10">
    <source>
        <dbReference type="ARBA" id="ARBA00022840"/>
    </source>
</evidence>
<dbReference type="InterPro" id="IPR014009">
    <property type="entry name" value="PIK_FAT"/>
</dbReference>
<evidence type="ECO:0000256" key="14">
    <source>
        <dbReference type="SAM" id="MobiDB-lite"/>
    </source>
</evidence>
<dbReference type="GO" id="GO:0000723">
    <property type="term" value="P:telomere maintenance"/>
    <property type="evidence" value="ECO:0007669"/>
    <property type="project" value="TreeGrafter"/>
</dbReference>
<dbReference type="PROSITE" id="PS51189">
    <property type="entry name" value="FAT"/>
    <property type="match status" value="1"/>
</dbReference>
<dbReference type="Pfam" id="PF23593">
    <property type="entry name" value="HEAT_ATR"/>
    <property type="match status" value="1"/>
</dbReference>
<dbReference type="GO" id="GO:0006281">
    <property type="term" value="P:DNA repair"/>
    <property type="evidence" value="ECO:0007669"/>
    <property type="project" value="UniProtKB-KW"/>
</dbReference>
<keyword evidence="7" id="KW-0547">Nucleotide-binding</keyword>
<keyword evidence="10" id="KW-0067">ATP-binding</keyword>
<feature type="domain" description="FATC" evidence="17">
    <location>
        <begin position="1921"/>
        <end position="1953"/>
    </location>
</feature>
<evidence type="ECO:0000259" key="16">
    <source>
        <dbReference type="PROSITE" id="PS51189"/>
    </source>
</evidence>
<comment type="function">
    <text evidence="13">Serine/threonine protein kinase which activates checkpoint signaling upon genotoxic stresses such as ionizing radiation (IR), ultraviolet light (UV), or DNA replication stalling, thereby acting as a DNA damage sensor. Recognizes the substrate consensus sequence [ST]-Q. Phosphorylates histone H2A to form H2AS128ph (gamma-H2A) at sites of DNA damage, involved in the regulation of DNA damage response mechanism. Required for the control of telomere length and genome stability.</text>
</comment>
<dbReference type="Pfam" id="PF08064">
    <property type="entry name" value="UME"/>
    <property type="match status" value="1"/>
</dbReference>
<dbReference type="InterPro" id="IPR050517">
    <property type="entry name" value="DDR_Repair_Kinase"/>
</dbReference>
<dbReference type="GO" id="GO:0005694">
    <property type="term" value="C:chromosome"/>
    <property type="evidence" value="ECO:0007669"/>
    <property type="project" value="TreeGrafter"/>
</dbReference>
<evidence type="ECO:0000256" key="9">
    <source>
        <dbReference type="ARBA" id="ARBA00022777"/>
    </source>
</evidence>
<evidence type="ECO:0000256" key="5">
    <source>
        <dbReference type="ARBA" id="ARBA00022527"/>
    </source>
</evidence>
<dbReference type="Pfam" id="PF00454">
    <property type="entry name" value="PI3_PI4_kinase"/>
    <property type="match status" value="2"/>
</dbReference>
<feature type="region of interest" description="Disordered" evidence="14">
    <location>
        <begin position="1"/>
        <end position="26"/>
    </location>
</feature>
<dbReference type="InterPro" id="IPR036940">
    <property type="entry name" value="PI3/4_kinase_cat_sf"/>
</dbReference>
<name>A0A9P1GVG8_9PEZI</name>
<dbReference type="InterPro" id="IPR057564">
    <property type="entry name" value="HEAT_ATR"/>
</dbReference>
<dbReference type="SMART" id="SM01343">
    <property type="entry name" value="FATC"/>
    <property type="match status" value="1"/>
</dbReference>
<keyword evidence="11" id="KW-0234">DNA repair</keyword>
<protein>
    <recommendedName>
        <fullName evidence="4">non-specific serine/threonine protein kinase</fullName>
        <ecNumber evidence="4">2.7.11.1</ecNumber>
    </recommendedName>
</protein>
<dbReference type="SMART" id="SM00802">
    <property type="entry name" value="UME"/>
    <property type="match status" value="1"/>
</dbReference>
<dbReference type="Pfam" id="PF02260">
    <property type="entry name" value="FATC"/>
    <property type="match status" value="1"/>
</dbReference>
<comment type="caution">
    <text evidence="18">The sequence shown here is derived from an EMBL/GenBank/DDBJ whole genome shotgun (WGS) entry which is preliminary data.</text>
</comment>